<evidence type="ECO:0000259" key="2">
    <source>
        <dbReference type="PROSITE" id="PS50943"/>
    </source>
</evidence>
<feature type="domain" description="HTH cro/C1-type" evidence="2">
    <location>
        <begin position="11"/>
        <end position="64"/>
    </location>
</feature>
<feature type="region of interest" description="Disordered" evidence="1">
    <location>
        <begin position="110"/>
        <end position="136"/>
    </location>
</feature>
<evidence type="ECO:0000313" key="3">
    <source>
        <dbReference type="EMBL" id="POG12888.1"/>
    </source>
</evidence>
<dbReference type="EMBL" id="MING01000019">
    <property type="protein sequence ID" value="POG12888.1"/>
    <property type="molecule type" value="Genomic_DNA"/>
</dbReference>
<gene>
    <name evidence="3" type="ORF">BGP82_00010</name>
</gene>
<dbReference type="PROSITE" id="PS50943">
    <property type="entry name" value="HTH_CROC1"/>
    <property type="match status" value="1"/>
</dbReference>
<name>A0A2S3XBE1_PSEPU</name>
<dbReference type="RefSeq" id="WP_219811683.1">
    <property type="nucleotide sequence ID" value="NZ_MING01000019.1"/>
</dbReference>
<accession>A0A2S3XBE1</accession>
<evidence type="ECO:0000313" key="4">
    <source>
        <dbReference type="Proteomes" id="UP000237378"/>
    </source>
</evidence>
<dbReference type="SUPFAM" id="SSF47413">
    <property type="entry name" value="lambda repressor-like DNA-binding domains"/>
    <property type="match status" value="1"/>
</dbReference>
<dbReference type="InterPro" id="IPR001387">
    <property type="entry name" value="Cro/C1-type_HTH"/>
</dbReference>
<dbReference type="InterPro" id="IPR010982">
    <property type="entry name" value="Lambda_DNA-bd_dom_sf"/>
</dbReference>
<protein>
    <recommendedName>
        <fullName evidence="2">HTH cro/C1-type domain-containing protein</fullName>
    </recommendedName>
</protein>
<dbReference type="Gene3D" id="1.10.260.40">
    <property type="entry name" value="lambda repressor-like DNA-binding domains"/>
    <property type="match status" value="1"/>
</dbReference>
<dbReference type="Proteomes" id="UP000237378">
    <property type="component" value="Unassembled WGS sequence"/>
</dbReference>
<comment type="caution">
    <text evidence="3">The sequence shown here is derived from an EMBL/GenBank/DDBJ whole genome shotgun (WGS) entry which is preliminary data.</text>
</comment>
<organism evidence="3 4">
    <name type="scientific">Pseudomonas putida</name>
    <name type="common">Arthrobacter siderocapsulatus</name>
    <dbReference type="NCBI Taxonomy" id="303"/>
    <lineage>
        <taxon>Bacteria</taxon>
        <taxon>Pseudomonadati</taxon>
        <taxon>Pseudomonadota</taxon>
        <taxon>Gammaproteobacteria</taxon>
        <taxon>Pseudomonadales</taxon>
        <taxon>Pseudomonadaceae</taxon>
        <taxon>Pseudomonas</taxon>
    </lineage>
</organism>
<dbReference type="GO" id="GO:0003677">
    <property type="term" value="F:DNA binding"/>
    <property type="evidence" value="ECO:0007669"/>
    <property type="project" value="InterPro"/>
</dbReference>
<dbReference type="SMART" id="SM00530">
    <property type="entry name" value="HTH_XRE"/>
    <property type="match status" value="1"/>
</dbReference>
<dbReference type="CDD" id="cd00093">
    <property type="entry name" value="HTH_XRE"/>
    <property type="match status" value="1"/>
</dbReference>
<sequence>MTFSSLSCVRMQEERKRLKLKQVEAATQCGVSREVWGRYERGVAVPGGEVLYAFANLGADAQYILTGERRSLQRCPEIPADEQLLLDSYRGLSAIKKKQLLASLLTGDAAKKPPKSGGGVVVTGSGNRTAGRDYKE</sequence>
<dbReference type="Pfam" id="PF13560">
    <property type="entry name" value="HTH_31"/>
    <property type="match status" value="1"/>
</dbReference>
<evidence type="ECO:0000256" key="1">
    <source>
        <dbReference type="SAM" id="MobiDB-lite"/>
    </source>
</evidence>
<proteinExistence type="predicted"/>
<dbReference type="AlphaFoldDB" id="A0A2S3XBE1"/>
<reference evidence="3 4" key="2">
    <citation type="submission" date="2018-03" db="EMBL/GenBank/DDBJ databases">
        <title>Draft genome of Pseudomonas putida strain KH-18-2.</title>
        <authorList>
            <person name="Yoshizawa S."/>
            <person name="Khan N.H."/>
            <person name="Nishimura M."/>
            <person name="Chiura H.X."/>
            <person name="Ogura Y."/>
            <person name="Hayashi T."/>
            <person name="Kogure K."/>
        </authorList>
    </citation>
    <scope>NUCLEOTIDE SEQUENCE [LARGE SCALE GENOMIC DNA]</scope>
    <source>
        <strain evidence="3 4">KH-18-2</strain>
    </source>
</reference>
<reference evidence="3 4" key="1">
    <citation type="submission" date="2016-08" db="EMBL/GenBank/DDBJ databases">
        <authorList>
            <person name="Seilhamer J.J."/>
        </authorList>
    </citation>
    <scope>NUCLEOTIDE SEQUENCE [LARGE SCALE GENOMIC DNA]</scope>
    <source>
        <strain evidence="3 4">KH-18-2</strain>
    </source>
</reference>